<accession>A0AAN8RGW0</accession>
<keyword evidence="3 7" id="KW-1133">Transmembrane helix</keyword>
<dbReference type="GO" id="GO:0015174">
    <property type="term" value="F:basic amino acid transmembrane transporter activity"/>
    <property type="evidence" value="ECO:0007669"/>
    <property type="project" value="UniProtKB-ARBA"/>
</dbReference>
<evidence type="ECO:0000256" key="3">
    <source>
        <dbReference type="ARBA" id="ARBA00022989"/>
    </source>
</evidence>
<comment type="caution">
    <text evidence="8">The sequence shown here is derived from an EMBL/GenBank/DDBJ whole genome shotgun (WGS) entry which is preliminary data.</text>
</comment>
<dbReference type="GO" id="GO:0034486">
    <property type="term" value="P:vacuolar transmembrane transport"/>
    <property type="evidence" value="ECO:0007669"/>
    <property type="project" value="UniProtKB-ARBA"/>
</dbReference>
<evidence type="ECO:0000256" key="2">
    <source>
        <dbReference type="ARBA" id="ARBA00022692"/>
    </source>
</evidence>
<dbReference type="PANTHER" id="PTHR16201">
    <property type="entry name" value="SEVEN TRANSMEMBRANE PROTEIN 1-RELATED"/>
    <property type="match status" value="1"/>
</dbReference>
<dbReference type="EMBL" id="JAVHNR010000001">
    <property type="protein sequence ID" value="KAK6356610.1"/>
    <property type="molecule type" value="Genomic_DNA"/>
</dbReference>
<comment type="similarity">
    <text evidence="5">Belongs to the laat-1 family.</text>
</comment>
<feature type="transmembrane region" description="Helical" evidence="7">
    <location>
        <begin position="151"/>
        <end position="172"/>
    </location>
</feature>
<evidence type="ECO:0000256" key="5">
    <source>
        <dbReference type="ARBA" id="ARBA00038039"/>
    </source>
</evidence>
<keyword evidence="2 7" id="KW-0812">Transmembrane</keyword>
<feature type="transmembrane region" description="Helical" evidence="7">
    <location>
        <begin position="192"/>
        <end position="210"/>
    </location>
</feature>
<dbReference type="InterPro" id="IPR051415">
    <property type="entry name" value="LAAT-1"/>
</dbReference>
<evidence type="ECO:0000256" key="1">
    <source>
        <dbReference type="ARBA" id="ARBA00004141"/>
    </source>
</evidence>
<sequence>MQLPLNEAFSGIFGSISLASWIFLIVPQLWENFRNQSAEGLSSLFLIMWLLGDVCNLMGALWAHLLPTVIALGVYFCFVDFIMLAQLIYYNHYRSKKRYRILQNHQAPHAGPSLTDPLLPDAESSRAAKHPVSRRRDSLSEAFSNNGSAKVAIRNTISVILVLFVGTAGWFIAWKTGAWGPQGDIPDTEAPMGALVLGYASSFFYLTARFPQIYTNFKRQSCSGLSILFFILSTVGNLTYGASILSFSLEHNYLLKNTPWLLGSIGTLVQDFVIFGQFVYYGRLQANPRQGA</sequence>
<gene>
    <name evidence="8" type="ORF">TWF718_000958</name>
</gene>
<dbReference type="FunFam" id="1.20.1280.290:FF:000012">
    <property type="entry name" value="Vacuolar membrane PQ loop repeat protein"/>
    <property type="match status" value="1"/>
</dbReference>
<dbReference type="GO" id="GO:0098852">
    <property type="term" value="C:lytic vacuole membrane"/>
    <property type="evidence" value="ECO:0007669"/>
    <property type="project" value="UniProtKB-ARBA"/>
</dbReference>
<proteinExistence type="inferred from homology"/>
<feature type="transmembrane region" description="Helical" evidence="7">
    <location>
        <begin position="222"/>
        <end position="240"/>
    </location>
</feature>
<feature type="transmembrane region" description="Helical" evidence="7">
    <location>
        <begin position="42"/>
        <end position="63"/>
    </location>
</feature>
<evidence type="ECO:0008006" key="10">
    <source>
        <dbReference type="Google" id="ProtNLM"/>
    </source>
</evidence>
<evidence type="ECO:0000313" key="9">
    <source>
        <dbReference type="Proteomes" id="UP001313282"/>
    </source>
</evidence>
<comment type="subcellular location">
    <subcellularLocation>
        <location evidence="1">Membrane</location>
        <topology evidence="1">Multi-pass membrane protein</topology>
    </subcellularLocation>
</comment>
<keyword evidence="4 7" id="KW-0472">Membrane</keyword>
<keyword evidence="9" id="KW-1185">Reference proteome</keyword>
<protein>
    <recommendedName>
        <fullName evidence="10">PQ-loop-domain-containing protein</fullName>
    </recommendedName>
</protein>
<dbReference type="AlphaFoldDB" id="A0AAN8RGW0"/>
<feature type="transmembrane region" description="Helical" evidence="7">
    <location>
        <begin position="69"/>
        <end position="90"/>
    </location>
</feature>
<evidence type="ECO:0000313" key="8">
    <source>
        <dbReference type="EMBL" id="KAK6356610.1"/>
    </source>
</evidence>
<comment type="catalytic activity">
    <reaction evidence="6">
        <text>L-histidine(out) + L-arginine(in) = L-histidine(in) + L-arginine(out)</text>
        <dbReference type="Rhea" id="RHEA:71063"/>
        <dbReference type="ChEBI" id="CHEBI:32682"/>
        <dbReference type="ChEBI" id="CHEBI:57595"/>
    </reaction>
</comment>
<feature type="transmembrane region" description="Helical" evidence="7">
    <location>
        <begin position="12"/>
        <end position="30"/>
    </location>
</feature>
<name>A0AAN8RGW0_9PEZI</name>
<dbReference type="PANTHER" id="PTHR16201:SF44">
    <property type="entry name" value="SEVEN TRANSMEMBRANE PROTEIN 1"/>
    <property type="match status" value="1"/>
</dbReference>
<dbReference type="Gene3D" id="1.20.1280.290">
    <property type="match status" value="2"/>
</dbReference>
<dbReference type="SMART" id="SM00679">
    <property type="entry name" value="CTNS"/>
    <property type="match status" value="2"/>
</dbReference>
<evidence type="ECO:0000256" key="7">
    <source>
        <dbReference type="SAM" id="Phobius"/>
    </source>
</evidence>
<reference evidence="8 9" key="1">
    <citation type="submission" date="2019-10" db="EMBL/GenBank/DDBJ databases">
        <authorList>
            <person name="Palmer J.M."/>
        </authorList>
    </citation>
    <scope>NUCLEOTIDE SEQUENCE [LARGE SCALE GENOMIC DNA]</scope>
    <source>
        <strain evidence="8 9">TWF718</strain>
    </source>
</reference>
<dbReference type="Pfam" id="PF04193">
    <property type="entry name" value="PQ-loop"/>
    <property type="match status" value="2"/>
</dbReference>
<feature type="transmembrane region" description="Helical" evidence="7">
    <location>
        <begin position="260"/>
        <end position="281"/>
    </location>
</feature>
<evidence type="ECO:0000256" key="4">
    <source>
        <dbReference type="ARBA" id="ARBA00023136"/>
    </source>
</evidence>
<dbReference type="Proteomes" id="UP001313282">
    <property type="component" value="Unassembled WGS sequence"/>
</dbReference>
<evidence type="ECO:0000256" key="6">
    <source>
        <dbReference type="ARBA" id="ARBA00050768"/>
    </source>
</evidence>
<organism evidence="8 9">
    <name type="scientific">Orbilia javanica</name>
    <dbReference type="NCBI Taxonomy" id="47235"/>
    <lineage>
        <taxon>Eukaryota</taxon>
        <taxon>Fungi</taxon>
        <taxon>Dikarya</taxon>
        <taxon>Ascomycota</taxon>
        <taxon>Pezizomycotina</taxon>
        <taxon>Orbiliomycetes</taxon>
        <taxon>Orbiliales</taxon>
        <taxon>Orbiliaceae</taxon>
        <taxon>Orbilia</taxon>
    </lineage>
</organism>
<dbReference type="InterPro" id="IPR006603">
    <property type="entry name" value="PQ-loop_rpt"/>
</dbReference>
<dbReference type="FunFam" id="1.20.1280.290:FF:000009">
    <property type="entry name" value="PQ loop repeat family protein"/>
    <property type="match status" value="1"/>
</dbReference>